<name>A0AAN8I7F5_9EURO</name>
<feature type="transmembrane region" description="Helical" evidence="6">
    <location>
        <begin position="197"/>
        <end position="215"/>
    </location>
</feature>
<dbReference type="Gene3D" id="1.20.1740.10">
    <property type="entry name" value="Amino acid/polyamine transporter I"/>
    <property type="match status" value="1"/>
</dbReference>
<feature type="transmembrane region" description="Helical" evidence="6">
    <location>
        <begin position="401"/>
        <end position="425"/>
    </location>
</feature>
<evidence type="ECO:0000256" key="2">
    <source>
        <dbReference type="ARBA" id="ARBA00022448"/>
    </source>
</evidence>
<feature type="transmembrane region" description="Helical" evidence="6">
    <location>
        <begin position="446"/>
        <end position="468"/>
    </location>
</feature>
<feature type="transmembrane region" description="Helical" evidence="6">
    <location>
        <begin position="76"/>
        <end position="101"/>
    </location>
</feature>
<dbReference type="PANTHER" id="PTHR45649:SF11">
    <property type="entry name" value="TRANSPORTER, PUTATIVE (EUROFUNG)-RELATED"/>
    <property type="match status" value="1"/>
</dbReference>
<dbReference type="EMBL" id="JAKLMC020000012">
    <property type="protein sequence ID" value="KAK5953181.1"/>
    <property type="molecule type" value="Genomic_DNA"/>
</dbReference>
<evidence type="ECO:0000256" key="1">
    <source>
        <dbReference type="ARBA" id="ARBA00004141"/>
    </source>
</evidence>
<dbReference type="Pfam" id="PF13520">
    <property type="entry name" value="AA_permease_2"/>
    <property type="match status" value="1"/>
</dbReference>
<accession>A0AAN8I7F5</accession>
<keyword evidence="3 6" id="KW-0812">Transmembrane</keyword>
<evidence type="ECO:0000256" key="6">
    <source>
        <dbReference type="SAM" id="Phobius"/>
    </source>
</evidence>
<gene>
    <name evidence="7" type="ORF">OHC33_005749</name>
</gene>
<evidence type="ECO:0000313" key="7">
    <source>
        <dbReference type="EMBL" id="KAK5953181.1"/>
    </source>
</evidence>
<dbReference type="InterPro" id="IPR002293">
    <property type="entry name" value="AA/rel_permease1"/>
</dbReference>
<dbReference type="PIRSF" id="PIRSF006060">
    <property type="entry name" value="AA_transporter"/>
    <property type="match status" value="1"/>
</dbReference>
<evidence type="ECO:0008006" key="9">
    <source>
        <dbReference type="Google" id="ProtNLM"/>
    </source>
</evidence>
<organism evidence="7 8">
    <name type="scientific">Knufia fluminis</name>
    <dbReference type="NCBI Taxonomy" id="191047"/>
    <lineage>
        <taxon>Eukaryota</taxon>
        <taxon>Fungi</taxon>
        <taxon>Dikarya</taxon>
        <taxon>Ascomycota</taxon>
        <taxon>Pezizomycotina</taxon>
        <taxon>Eurotiomycetes</taxon>
        <taxon>Chaetothyriomycetidae</taxon>
        <taxon>Chaetothyriales</taxon>
        <taxon>Trichomeriaceae</taxon>
        <taxon>Knufia</taxon>
    </lineage>
</organism>
<proteinExistence type="predicted"/>
<evidence type="ECO:0000313" key="8">
    <source>
        <dbReference type="Proteomes" id="UP001316803"/>
    </source>
</evidence>
<dbReference type="Proteomes" id="UP001316803">
    <property type="component" value="Unassembled WGS sequence"/>
</dbReference>
<comment type="caution">
    <text evidence="7">The sequence shown here is derived from an EMBL/GenBank/DDBJ whole genome shotgun (WGS) entry which is preliminary data.</text>
</comment>
<sequence>MTSKDEVNVSQAVPQVDEKGLSADEIQLRAQGHVGELPRQFSAFSTLALAFSITNTWVGYAATFVTPLFAGAGPAIFWAPIVACIACFFITAGLAELASAFPSSGGQYHFAFMVAPEKHRAPIAFATGWLSSFAWLFTTASANLFLAQVCVNLATLYNPEYVWAQWQVWMVYSGFIILCAAIVIFLPKLIPIGETMFFWASVLGFAVSVIVMLAVSDRKQSGSVVFTEWVNQTGWSDGTAFLLAVGQAMYGFLCTDSATHISEELPDPGRNVPRAMWGTIAIGIITVLPFTIALLFSVNDFTAISLSPLPIMEVYAQALHSRPGAFVMTLWILIIYFGATIGLVVTSGRLLWAFARDNGLPYSSVFAKTHPTLKVPVNATLLTAVFCILYGLIYIGSTTAFNSFIATAILSLNITYTIPQFIVLCRGRQTVLPARHFDLGIIFGPFCNVFSTAWVALYAVLFCFPIFLPVTADTMNYVSVVMAGTGVFVVLMWWVPGGKRGVFTGPRVDMEMLDAVNRGDVVRG</sequence>
<feature type="transmembrane region" description="Helical" evidence="6">
    <location>
        <begin position="275"/>
        <end position="298"/>
    </location>
</feature>
<keyword evidence="8" id="KW-1185">Reference proteome</keyword>
<feature type="transmembrane region" description="Helical" evidence="6">
    <location>
        <begin position="47"/>
        <end position="70"/>
    </location>
</feature>
<evidence type="ECO:0000256" key="3">
    <source>
        <dbReference type="ARBA" id="ARBA00022692"/>
    </source>
</evidence>
<evidence type="ECO:0000256" key="5">
    <source>
        <dbReference type="ARBA" id="ARBA00023136"/>
    </source>
</evidence>
<feature type="transmembrane region" description="Helical" evidence="6">
    <location>
        <begin position="375"/>
        <end position="395"/>
    </location>
</feature>
<dbReference type="GO" id="GO:0022857">
    <property type="term" value="F:transmembrane transporter activity"/>
    <property type="evidence" value="ECO:0007669"/>
    <property type="project" value="InterPro"/>
</dbReference>
<dbReference type="AlphaFoldDB" id="A0AAN8I7F5"/>
<evidence type="ECO:0000256" key="4">
    <source>
        <dbReference type="ARBA" id="ARBA00022989"/>
    </source>
</evidence>
<feature type="transmembrane region" description="Helical" evidence="6">
    <location>
        <begin position="330"/>
        <end position="354"/>
    </location>
</feature>
<feature type="transmembrane region" description="Helical" evidence="6">
    <location>
        <begin position="474"/>
        <end position="495"/>
    </location>
</feature>
<protein>
    <recommendedName>
        <fullName evidence="9">Amino acid transporter</fullName>
    </recommendedName>
</protein>
<feature type="transmembrane region" description="Helical" evidence="6">
    <location>
        <begin position="166"/>
        <end position="185"/>
    </location>
</feature>
<keyword evidence="2" id="KW-0813">Transport</keyword>
<keyword evidence="4 6" id="KW-1133">Transmembrane helix</keyword>
<comment type="subcellular location">
    <subcellularLocation>
        <location evidence="1">Membrane</location>
        <topology evidence="1">Multi-pass membrane protein</topology>
    </subcellularLocation>
</comment>
<feature type="transmembrane region" description="Helical" evidence="6">
    <location>
        <begin position="122"/>
        <end position="146"/>
    </location>
</feature>
<reference evidence="7 8" key="1">
    <citation type="submission" date="2022-12" db="EMBL/GenBank/DDBJ databases">
        <title>Genomic features and morphological characterization of a novel Knufia sp. strain isolated from spacecraft assembly facility.</title>
        <authorList>
            <person name="Teixeira M."/>
            <person name="Chander A.M."/>
            <person name="Stajich J.E."/>
            <person name="Venkateswaran K."/>
        </authorList>
    </citation>
    <scope>NUCLEOTIDE SEQUENCE [LARGE SCALE GENOMIC DNA]</scope>
    <source>
        <strain evidence="7 8">FJI-L2-BK-P2</strain>
    </source>
</reference>
<dbReference type="GO" id="GO:0016020">
    <property type="term" value="C:membrane"/>
    <property type="evidence" value="ECO:0007669"/>
    <property type="project" value="UniProtKB-SubCell"/>
</dbReference>
<dbReference type="PANTHER" id="PTHR45649">
    <property type="entry name" value="AMINO-ACID PERMEASE BAT1"/>
    <property type="match status" value="1"/>
</dbReference>
<keyword evidence="5 6" id="KW-0472">Membrane</keyword>